<dbReference type="RefSeq" id="WP_270041410.1">
    <property type="nucleotide sequence ID" value="NZ_JAPDOD010000016.1"/>
</dbReference>
<protein>
    <submittedName>
        <fullName evidence="5">Helix-turn-helix transcriptional regulator</fullName>
    </submittedName>
</protein>
<proteinExistence type="predicted"/>
<feature type="domain" description="HTH luxR-type" evidence="4">
    <location>
        <begin position="271"/>
        <end position="338"/>
    </location>
</feature>
<gene>
    <name evidence="5" type="ORF">OM076_18015</name>
</gene>
<accession>A0A9X3MZ66</accession>
<dbReference type="AlphaFoldDB" id="A0A9X3MZ66"/>
<evidence type="ECO:0000256" key="2">
    <source>
        <dbReference type="ARBA" id="ARBA00023125"/>
    </source>
</evidence>
<keyword evidence="6" id="KW-1185">Reference proteome</keyword>
<dbReference type="InterPro" id="IPR036388">
    <property type="entry name" value="WH-like_DNA-bd_sf"/>
</dbReference>
<reference evidence="5" key="1">
    <citation type="submission" date="2022-10" db="EMBL/GenBank/DDBJ databases">
        <title>The WGS of Solirubrobacter ginsenosidimutans DSM 21036.</title>
        <authorList>
            <person name="Jiang Z."/>
        </authorList>
    </citation>
    <scope>NUCLEOTIDE SEQUENCE</scope>
    <source>
        <strain evidence="5">DSM 21036</strain>
    </source>
</reference>
<keyword evidence="2" id="KW-0238">DNA-binding</keyword>
<dbReference type="GO" id="GO:0006355">
    <property type="term" value="P:regulation of DNA-templated transcription"/>
    <property type="evidence" value="ECO:0007669"/>
    <property type="project" value="InterPro"/>
</dbReference>
<evidence type="ECO:0000256" key="3">
    <source>
        <dbReference type="ARBA" id="ARBA00023163"/>
    </source>
</evidence>
<name>A0A9X3MZ66_9ACTN</name>
<dbReference type="PANTHER" id="PTHR44688">
    <property type="entry name" value="DNA-BINDING TRANSCRIPTIONAL ACTIVATOR DEVR_DOSR"/>
    <property type="match status" value="1"/>
</dbReference>
<keyword evidence="1" id="KW-0805">Transcription regulation</keyword>
<dbReference type="SMART" id="SM00421">
    <property type="entry name" value="HTH_LUXR"/>
    <property type="match status" value="1"/>
</dbReference>
<evidence type="ECO:0000313" key="6">
    <source>
        <dbReference type="Proteomes" id="UP001149140"/>
    </source>
</evidence>
<dbReference type="PRINTS" id="PR00038">
    <property type="entry name" value="HTHLUXR"/>
</dbReference>
<dbReference type="InterPro" id="IPR000792">
    <property type="entry name" value="Tscrpt_reg_LuxR_C"/>
</dbReference>
<dbReference type="PROSITE" id="PS50043">
    <property type="entry name" value="HTH_LUXR_2"/>
    <property type="match status" value="1"/>
</dbReference>
<dbReference type="Pfam" id="PF00196">
    <property type="entry name" value="GerE"/>
    <property type="match status" value="1"/>
</dbReference>
<comment type="caution">
    <text evidence="5">The sequence shown here is derived from an EMBL/GenBank/DDBJ whole genome shotgun (WGS) entry which is preliminary data.</text>
</comment>
<evidence type="ECO:0000256" key="1">
    <source>
        <dbReference type="ARBA" id="ARBA00023015"/>
    </source>
</evidence>
<keyword evidence="3" id="KW-0804">Transcription</keyword>
<dbReference type="GO" id="GO:0003677">
    <property type="term" value="F:DNA binding"/>
    <property type="evidence" value="ECO:0007669"/>
    <property type="project" value="UniProtKB-KW"/>
</dbReference>
<dbReference type="Gene3D" id="1.10.10.10">
    <property type="entry name" value="Winged helix-like DNA-binding domain superfamily/Winged helix DNA-binding domain"/>
    <property type="match status" value="1"/>
</dbReference>
<dbReference type="SUPFAM" id="SSF46894">
    <property type="entry name" value="C-terminal effector domain of the bipartite response regulators"/>
    <property type="match status" value="1"/>
</dbReference>
<evidence type="ECO:0000313" key="5">
    <source>
        <dbReference type="EMBL" id="MDA0162173.1"/>
    </source>
</evidence>
<dbReference type="Proteomes" id="UP001149140">
    <property type="component" value="Unassembled WGS sequence"/>
</dbReference>
<sequence>MTLPERELHGLLELLGEAHHAENRAMFRTAMLDVLPRIIPAAYTSYNEVSAVDGTPLVAMVAPEPSQRILQQWGRYGHQNPLVQRYLATRDGRAYRLSDVIEMNAFREREVYHEVFVPLGVEHQLAVTLPAPPRLLIGLVFADPDDFTDDQRRMLDLARPHLIQAHANAALRERLHDVLKAVEAGLDDVGEAIVVTDAHDRIAFSTQAGRAALALVDHGAKDRIPEELRNTPAPAHAVMPVDGGNPLVVRRLTPKGGATVFMFERGSRGAPLSLLASLGLSPREAEVLQSMMRGNSTATIAQQLKVTPKTVYKHSERIYGKLGVNDRIAAVSAAWAALDSGAADPSSNV</sequence>
<dbReference type="CDD" id="cd06170">
    <property type="entry name" value="LuxR_C_like"/>
    <property type="match status" value="1"/>
</dbReference>
<evidence type="ECO:0000259" key="4">
    <source>
        <dbReference type="PROSITE" id="PS50043"/>
    </source>
</evidence>
<dbReference type="PROSITE" id="PS00622">
    <property type="entry name" value="HTH_LUXR_1"/>
    <property type="match status" value="1"/>
</dbReference>
<organism evidence="5 6">
    <name type="scientific">Solirubrobacter ginsenosidimutans</name>
    <dbReference type="NCBI Taxonomy" id="490573"/>
    <lineage>
        <taxon>Bacteria</taxon>
        <taxon>Bacillati</taxon>
        <taxon>Actinomycetota</taxon>
        <taxon>Thermoleophilia</taxon>
        <taxon>Solirubrobacterales</taxon>
        <taxon>Solirubrobacteraceae</taxon>
        <taxon>Solirubrobacter</taxon>
    </lineage>
</organism>
<dbReference type="InterPro" id="IPR016032">
    <property type="entry name" value="Sig_transdc_resp-reg_C-effctor"/>
</dbReference>
<dbReference type="PANTHER" id="PTHR44688:SF16">
    <property type="entry name" value="DNA-BINDING TRANSCRIPTIONAL ACTIVATOR DEVR_DOSR"/>
    <property type="match status" value="1"/>
</dbReference>
<dbReference type="EMBL" id="JAPDOD010000016">
    <property type="protein sequence ID" value="MDA0162173.1"/>
    <property type="molecule type" value="Genomic_DNA"/>
</dbReference>